<accession>A0A183ULZ8</accession>
<proteinExistence type="predicted"/>
<dbReference type="SUPFAM" id="SSF55729">
    <property type="entry name" value="Acyl-CoA N-acyltransferases (Nat)"/>
    <property type="match status" value="1"/>
</dbReference>
<organism evidence="3 4">
    <name type="scientific">Toxocara canis</name>
    <name type="common">Canine roundworm</name>
    <dbReference type="NCBI Taxonomy" id="6265"/>
    <lineage>
        <taxon>Eukaryota</taxon>
        <taxon>Metazoa</taxon>
        <taxon>Ecdysozoa</taxon>
        <taxon>Nematoda</taxon>
        <taxon>Chromadorea</taxon>
        <taxon>Rhabditida</taxon>
        <taxon>Spirurina</taxon>
        <taxon>Ascaridomorpha</taxon>
        <taxon>Ascaridoidea</taxon>
        <taxon>Toxocaridae</taxon>
        <taxon>Toxocara</taxon>
    </lineage>
</organism>
<dbReference type="Proteomes" id="UP000050794">
    <property type="component" value="Unassembled WGS sequence"/>
</dbReference>
<dbReference type="PANTHER" id="PTHR47237:SF1">
    <property type="entry name" value="SLL0310 PROTEIN"/>
    <property type="match status" value="1"/>
</dbReference>
<evidence type="ECO:0000313" key="2">
    <source>
        <dbReference type="EMBL" id="VDM40839.1"/>
    </source>
</evidence>
<dbReference type="Pfam" id="PF18014">
    <property type="entry name" value="Acetyltransf_18"/>
    <property type="match status" value="1"/>
</dbReference>
<dbReference type="CDD" id="cd04301">
    <property type="entry name" value="NAT_SF"/>
    <property type="match status" value="1"/>
</dbReference>
<protein>
    <submittedName>
        <fullName evidence="4">F36G3.2</fullName>
    </submittedName>
</protein>
<dbReference type="InterPro" id="IPR000182">
    <property type="entry name" value="GNAT_dom"/>
</dbReference>
<gene>
    <name evidence="2" type="ORF">TCNE_LOCUS9518</name>
</gene>
<dbReference type="PANTHER" id="PTHR47237">
    <property type="entry name" value="SLL0310 PROTEIN"/>
    <property type="match status" value="1"/>
</dbReference>
<dbReference type="EMBL" id="UYWY01020199">
    <property type="protein sequence ID" value="VDM40839.1"/>
    <property type="molecule type" value="Genomic_DNA"/>
</dbReference>
<name>A0A183ULZ8_TOXCA</name>
<dbReference type="InterPro" id="IPR016181">
    <property type="entry name" value="Acyl_CoA_acyltransferase"/>
</dbReference>
<dbReference type="PROSITE" id="PS51186">
    <property type="entry name" value="GNAT"/>
    <property type="match status" value="1"/>
</dbReference>
<dbReference type="Pfam" id="PF00583">
    <property type="entry name" value="Acetyltransf_1"/>
    <property type="match status" value="1"/>
</dbReference>
<dbReference type="Gene3D" id="3.40.630.90">
    <property type="match status" value="1"/>
</dbReference>
<dbReference type="InterPro" id="IPR041496">
    <property type="entry name" value="YitH/HolE_GNAT"/>
</dbReference>
<dbReference type="Gene3D" id="3.40.630.30">
    <property type="match status" value="1"/>
</dbReference>
<dbReference type="AlphaFoldDB" id="A0A183ULZ8"/>
<dbReference type="WBParaSite" id="TCNE_0000951801-mRNA-1">
    <property type="protein sequence ID" value="TCNE_0000951801-mRNA-1"/>
    <property type="gene ID" value="TCNE_0000951801"/>
</dbReference>
<reference evidence="4" key="1">
    <citation type="submission" date="2016-06" db="UniProtKB">
        <authorList>
            <consortium name="WormBaseParasite"/>
        </authorList>
    </citation>
    <scope>IDENTIFICATION</scope>
</reference>
<dbReference type="GO" id="GO:0016747">
    <property type="term" value="F:acyltransferase activity, transferring groups other than amino-acyl groups"/>
    <property type="evidence" value="ECO:0007669"/>
    <property type="project" value="InterPro"/>
</dbReference>
<sequence length="314" mass="35553">MEEISINQTANSFQWSQFRYAVESEGWVSDDHSVLTLLPNLPSTRTEMAVDKDGNFIGAVVWNEYDEMAFIGFYIVKAEARGSGIGTNLWNRAIKRIGTKLTALRAVPRMLPKYEARGFPIRGRQLYKYFLPSSKLISTFSVLVPEHQTQHIISFSEVNHQQRTALHAYDKYVTGRDRSQFLQLFMNHEQVRGKILLSATGEIIGYSAIVPTGLPERRLYKLAPLYADQLYNALSLALCILREHQQENKDSEIVILTVEDSIGSEQLNPIIENAASITAQQGGVTLFNADPFPSMRMLYAKCYIPHNNSSHYDA</sequence>
<keyword evidence="3" id="KW-1185">Reference proteome</keyword>
<evidence type="ECO:0000259" key="1">
    <source>
        <dbReference type="PROSITE" id="PS51186"/>
    </source>
</evidence>
<reference evidence="2 3" key="2">
    <citation type="submission" date="2018-11" db="EMBL/GenBank/DDBJ databases">
        <authorList>
            <consortium name="Pathogen Informatics"/>
        </authorList>
    </citation>
    <scope>NUCLEOTIDE SEQUENCE [LARGE SCALE GENOMIC DNA]</scope>
</reference>
<dbReference type="InterPro" id="IPR052729">
    <property type="entry name" value="Acyl/Acetyltrans_Enzymes"/>
</dbReference>
<feature type="domain" description="N-acetyltransferase" evidence="1">
    <location>
        <begin position="2"/>
        <end position="138"/>
    </location>
</feature>
<evidence type="ECO:0000313" key="3">
    <source>
        <dbReference type="Proteomes" id="UP000050794"/>
    </source>
</evidence>
<evidence type="ECO:0000313" key="4">
    <source>
        <dbReference type="WBParaSite" id="TCNE_0000951801-mRNA-1"/>
    </source>
</evidence>